<dbReference type="InterPro" id="IPR044527">
    <property type="entry name" value="NrtA/CpmA_ABC-bd_dom"/>
</dbReference>
<keyword evidence="4" id="KW-0997">Cell inner membrane</keyword>
<dbReference type="SUPFAM" id="SSF54556">
    <property type="entry name" value="Chitinase insertion domain"/>
    <property type="match status" value="1"/>
</dbReference>
<dbReference type="GO" id="GO:0006811">
    <property type="term" value="P:monoatomic ion transport"/>
    <property type="evidence" value="ECO:0007669"/>
    <property type="project" value="UniProtKB-KW"/>
</dbReference>
<dbReference type="KEGG" id="tel:tlr1350"/>
<evidence type="ECO:0000256" key="5">
    <source>
        <dbReference type="ARBA" id="ARBA00022729"/>
    </source>
</evidence>
<reference evidence="9 10" key="1">
    <citation type="journal article" date="2002" name="DNA Res.">
        <title>Complete genome structure of the thermophilic cyanobacterium Thermosynechococcus elongatus BP-1.</title>
        <authorList>
            <person name="Nakamura Y."/>
            <person name="Kaneko T."/>
            <person name="Sato S."/>
            <person name="Ikeuchi M."/>
            <person name="Katoh H."/>
            <person name="Sasamoto S."/>
            <person name="Watanabe A."/>
            <person name="Iriguchi M."/>
            <person name="Kawashima K."/>
            <person name="Kimura T."/>
            <person name="Kishida Y."/>
            <person name="Kiyokawa C."/>
            <person name="Kohara M."/>
            <person name="Matsumoto M."/>
            <person name="Matsuno A."/>
            <person name="Nakazaki N."/>
            <person name="Shimpo S."/>
            <person name="Sugimoto M."/>
            <person name="Takeuchi C."/>
            <person name="Yamada M."/>
            <person name="Tabata S."/>
        </authorList>
    </citation>
    <scope>NUCLEOTIDE SEQUENCE [LARGE SCALE GENOMIC DNA]</scope>
    <source>
        <strain evidence="10">IAM M-273 / NIES-2133 / BP-1</strain>
    </source>
</reference>
<dbReference type="InterPro" id="IPR029070">
    <property type="entry name" value="Chitinase_insertion_sf"/>
</dbReference>
<keyword evidence="6" id="KW-0406">Ion transport</keyword>
<evidence type="ECO:0000256" key="6">
    <source>
        <dbReference type="ARBA" id="ARBA00023065"/>
    </source>
</evidence>
<keyword evidence="5" id="KW-0732">Signal</keyword>
<keyword evidence="2" id="KW-0813">Transport</keyword>
<dbReference type="SUPFAM" id="SSF53850">
    <property type="entry name" value="Periplasmic binding protein-like II"/>
    <property type="match status" value="1"/>
</dbReference>
<dbReference type="PANTHER" id="PTHR30024:SF7">
    <property type="entry name" value="NITRATE_NITRITE BINDING PROTEIN NRTA"/>
    <property type="match status" value="1"/>
</dbReference>
<dbReference type="EnsemblBacteria" id="BAC08902">
    <property type="protein sequence ID" value="BAC08902"/>
    <property type="gene ID" value="BAC08902"/>
</dbReference>
<dbReference type="CDD" id="cd13553">
    <property type="entry name" value="PBP2_NrtA_CpmA_like"/>
    <property type="match status" value="1"/>
</dbReference>
<evidence type="ECO:0000256" key="3">
    <source>
        <dbReference type="ARBA" id="ARBA00022475"/>
    </source>
</evidence>
<evidence type="ECO:0000256" key="1">
    <source>
        <dbReference type="ARBA" id="ARBA00004533"/>
    </source>
</evidence>
<dbReference type="PATRIC" id="fig|197221.4.peg.1419"/>
<dbReference type="AlphaFoldDB" id="Q8DJ78"/>
<keyword evidence="3" id="KW-1003">Cell membrane</keyword>
<dbReference type="Pfam" id="PF13379">
    <property type="entry name" value="NMT1_2"/>
    <property type="match status" value="1"/>
</dbReference>
<dbReference type="EMBL" id="BA000039">
    <property type="protein sequence ID" value="BAC08902.1"/>
    <property type="molecule type" value="Genomic_DNA"/>
</dbReference>
<dbReference type="STRING" id="197221.gene:10747948"/>
<accession>Q8DJ78</accession>
<name>Q8DJ78_THEVB</name>
<dbReference type="PANTHER" id="PTHR30024">
    <property type="entry name" value="ALIPHATIC SULFONATES-BINDING PROTEIN-RELATED"/>
    <property type="match status" value="1"/>
</dbReference>
<evidence type="ECO:0000256" key="7">
    <source>
        <dbReference type="ARBA" id="ARBA00023136"/>
    </source>
</evidence>
<keyword evidence="7" id="KW-0472">Membrane</keyword>
<sequence length="439" mass="48705">MANFSRRRFLMTAAATTAVTLISHGCGNSQQSTDVVQPTTVAETPEVTGAKLGFIALTDAAPLIIAKEKGLFAKYGMPDVEVLKQASWGTTRDNLVLGSANGGIDGAHILTPMPYLMTVGKITGGKPVPMYILARLNTNGQGILLANAYKDLNISTDSRPLKEAFAKTRAERRARNQNEEIKVAVTFPGGTHDLWMRYWLAAGGIDPEKDVSMIVVPPPQMVANLKTGTMEAFCVGEPWPLQTVNQKVGYGAITTGELWQDHPEKSFALRADWVDQHPKATKALLMAVIEAQQWCDQDANKPEMAKILSKREWFKVPVEDILDRSLGKFDFGNGRILEDKNLMQKYWRDNASYPYQSHDLWFLTEDMRWGYLPPDTDAKALIQKVNREDIWREAAKTIGVSAAEIPTTTSRGVETFFDGVAFDPQNPQAYLNSLNLRKV</sequence>
<dbReference type="Proteomes" id="UP000000440">
    <property type="component" value="Chromosome"/>
</dbReference>
<evidence type="ECO:0000256" key="8">
    <source>
        <dbReference type="ARBA" id="ARBA00024031"/>
    </source>
</evidence>
<dbReference type="InterPro" id="IPR006311">
    <property type="entry name" value="TAT_signal"/>
</dbReference>
<dbReference type="Gene3D" id="3.40.190.10">
    <property type="entry name" value="Periplasmic binding protein-like II"/>
    <property type="match status" value="2"/>
</dbReference>
<dbReference type="PROSITE" id="PS51318">
    <property type="entry name" value="TAT"/>
    <property type="match status" value="1"/>
</dbReference>
<comment type="similarity">
    <text evidence="8">Belongs to the CmpA/NrtA family.</text>
</comment>
<dbReference type="RefSeq" id="WP_011057190.1">
    <property type="nucleotide sequence ID" value="NC_004113.1"/>
</dbReference>
<proteinExistence type="inferred from homology"/>
<keyword evidence="10" id="KW-1185">Reference proteome</keyword>
<dbReference type="eggNOG" id="COG0715">
    <property type="taxonomic scope" value="Bacteria"/>
</dbReference>
<evidence type="ECO:0000313" key="10">
    <source>
        <dbReference type="Proteomes" id="UP000000440"/>
    </source>
</evidence>
<organism evidence="9 10">
    <name type="scientific">Thermosynechococcus vestitus (strain NIES-2133 / IAM M-273 / BP-1)</name>
    <dbReference type="NCBI Taxonomy" id="197221"/>
    <lineage>
        <taxon>Bacteria</taxon>
        <taxon>Bacillati</taxon>
        <taxon>Cyanobacteriota</taxon>
        <taxon>Cyanophyceae</taxon>
        <taxon>Acaryochloridales</taxon>
        <taxon>Thermosynechococcaceae</taxon>
        <taxon>Thermosynechococcus</taxon>
    </lineage>
</organism>
<evidence type="ECO:0000256" key="4">
    <source>
        <dbReference type="ARBA" id="ARBA00022519"/>
    </source>
</evidence>
<gene>
    <name evidence="9" type="primary">nrtA</name>
</gene>
<evidence type="ECO:0000256" key="2">
    <source>
        <dbReference type="ARBA" id="ARBA00022448"/>
    </source>
</evidence>
<evidence type="ECO:0000313" key="9">
    <source>
        <dbReference type="EMBL" id="BAC08902.1"/>
    </source>
</evidence>
<comment type="subcellular location">
    <subcellularLocation>
        <location evidence="1">Cell inner membrane</location>
    </subcellularLocation>
</comment>
<dbReference type="GO" id="GO:0005886">
    <property type="term" value="C:plasma membrane"/>
    <property type="evidence" value="ECO:0007669"/>
    <property type="project" value="UniProtKB-SubCell"/>
</dbReference>
<protein>
    <submittedName>
        <fullName evidence="9">Nitrate/nitrite transport system substrate-binding protein</fullName>
    </submittedName>
</protein>